<feature type="transmembrane region" description="Helical" evidence="1">
    <location>
        <begin position="6"/>
        <end position="22"/>
    </location>
</feature>
<keyword evidence="1" id="KW-1133">Transmembrane helix</keyword>
<sequence>MNALAVIIAIFSHMIFFSWGILRRLFLRIEIPVFIFYQFMGLNGHGHHADGSLSHAIWFFHSN</sequence>
<proteinExistence type="predicted"/>
<name>A0A7D7PB80_ECOLX</name>
<evidence type="ECO:0000313" key="2">
    <source>
        <dbReference type="EMBL" id="QMS43653.1"/>
    </source>
</evidence>
<keyword evidence="1" id="KW-0472">Membrane</keyword>
<keyword evidence="1" id="KW-0812">Transmembrane</keyword>
<protein>
    <submittedName>
        <fullName evidence="2">Uncharacterized protein</fullName>
    </submittedName>
</protein>
<dbReference type="EMBL" id="MT554517">
    <property type="protein sequence ID" value="QMS43653.1"/>
    <property type="molecule type" value="Genomic_DNA"/>
</dbReference>
<dbReference type="AlphaFoldDB" id="A0A7D7PB80"/>
<organism evidence="2">
    <name type="scientific">Escherichia coli</name>
    <dbReference type="NCBI Taxonomy" id="562"/>
    <lineage>
        <taxon>Bacteria</taxon>
        <taxon>Pseudomonadati</taxon>
        <taxon>Pseudomonadota</taxon>
        <taxon>Gammaproteobacteria</taxon>
        <taxon>Enterobacterales</taxon>
        <taxon>Enterobacteriaceae</taxon>
        <taxon>Escherichia</taxon>
    </lineage>
</organism>
<keyword evidence="2" id="KW-0614">Plasmid</keyword>
<evidence type="ECO:0000256" key="1">
    <source>
        <dbReference type="SAM" id="Phobius"/>
    </source>
</evidence>
<reference evidence="2" key="1">
    <citation type="submission" date="2020-06" db="EMBL/GenBank/DDBJ databases">
        <title>Is1294 reorganizes plasmids in a multidrug-resistant Escherichia coli strain by replicative transposition.</title>
        <authorList>
            <person name="Pan Y."/>
            <person name="He D."/>
        </authorList>
    </citation>
    <scope>NUCLEOTIDE SEQUENCE</scope>
    <source>
        <strain evidence="2">TC21-F2</strain>
        <plasmid evidence="2">pC21-F2</plasmid>
    </source>
</reference>
<accession>A0A7D7PB80</accession>
<geneLocation type="plasmid" evidence="2">
    <name>pC21-F2</name>
</geneLocation>